<dbReference type="Gene3D" id="3.30.470.20">
    <property type="entry name" value="ATP-grasp fold, B domain"/>
    <property type="match status" value="1"/>
</dbReference>
<dbReference type="OrthoDB" id="7869153at2"/>
<dbReference type="InterPro" id="IPR026838">
    <property type="entry name" value="YheC/D"/>
</dbReference>
<proteinExistence type="predicted"/>
<reference evidence="1 2" key="1">
    <citation type="submission" date="2015-12" db="EMBL/GenBank/DDBJ databases">
        <title>Genome sequence of Aneurinibacillus soli.</title>
        <authorList>
            <person name="Lee J.S."/>
            <person name="Lee K.C."/>
            <person name="Kim K.K."/>
            <person name="Lee B.W."/>
        </authorList>
    </citation>
    <scope>NUCLEOTIDE SEQUENCE [LARGE SCALE GENOMIC DNA]</scope>
    <source>
        <strain evidence="1 2">CB4</strain>
    </source>
</reference>
<dbReference type="EMBL" id="AP017312">
    <property type="protein sequence ID" value="BAU27918.1"/>
    <property type="molecule type" value="Genomic_DNA"/>
</dbReference>
<dbReference type="Pfam" id="PF14398">
    <property type="entry name" value="ATPgrasp_YheCD"/>
    <property type="match status" value="1"/>
</dbReference>
<gene>
    <name evidence="1" type="primary">yheD_4</name>
    <name evidence="1" type="ORF">CB4_02092</name>
</gene>
<dbReference type="RefSeq" id="WP_096465636.1">
    <property type="nucleotide sequence ID" value="NZ_AP017312.1"/>
</dbReference>
<protein>
    <submittedName>
        <fullName evidence="1">Endospore coat-associated protein YheD</fullName>
    </submittedName>
</protein>
<organism evidence="1 2">
    <name type="scientific">Aneurinibacillus soli</name>
    <dbReference type="NCBI Taxonomy" id="1500254"/>
    <lineage>
        <taxon>Bacteria</taxon>
        <taxon>Bacillati</taxon>
        <taxon>Bacillota</taxon>
        <taxon>Bacilli</taxon>
        <taxon>Bacillales</taxon>
        <taxon>Paenibacillaceae</taxon>
        <taxon>Aneurinibacillus group</taxon>
        <taxon>Aneurinibacillus</taxon>
    </lineage>
</organism>
<dbReference type="AlphaFoldDB" id="A0A0U5BID4"/>
<evidence type="ECO:0000313" key="2">
    <source>
        <dbReference type="Proteomes" id="UP000217696"/>
    </source>
</evidence>
<accession>A0A0U5BID4</accession>
<sequence>MKVPYVGVLLNRAMYKGIPAGKTQTEVLAFYEEGGKLHGIKPCYFRLEDIQPGKSTLWAYVKKGEKYRRMIVPMPRVIHNRALYFSDGEKGKLNGLVKGNIAVFNRWNRYSKPYIQDLLWSDALLRPHLAHTVRGTVENLQTMMKKYRQLFIKPNSGSIGFGIMRLARQKNGWRLTYAAYENKKRIWRNVDFKNSIPALLRMKLHGGRYHIQRQLPLATYKERPFDLRVSVQKDATGHWQVTGMVGKAAPHGRFLSNVGQGGRVYPLSVLLTDHPKLEIKAVEKAVEVFALRVVYKLERSIEGLADVGLDIGITDGGTPLFIECNGRDQRYSFRNGKMIREWKATYANPMGYARYLLNRACEE</sequence>
<keyword evidence="2" id="KW-1185">Reference proteome</keyword>
<evidence type="ECO:0000313" key="1">
    <source>
        <dbReference type="EMBL" id="BAU27918.1"/>
    </source>
</evidence>
<name>A0A0U5BID4_9BACL</name>
<dbReference type="KEGG" id="asoc:CB4_02092"/>
<dbReference type="Proteomes" id="UP000217696">
    <property type="component" value="Chromosome"/>
</dbReference>
<dbReference type="SUPFAM" id="SSF56059">
    <property type="entry name" value="Glutathione synthetase ATP-binding domain-like"/>
    <property type="match status" value="1"/>
</dbReference>